<dbReference type="Pfam" id="PF02596">
    <property type="entry name" value="DUF169"/>
    <property type="match status" value="1"/>
</dbReference>
<gene>
    <name evidence="1" type="ORF">JW984_00165</name>
</gene>
<evidence type="ECO:0000313" key="2">
    <source>
        <dbReference type="Proteomes" id="UP000809273"/>
    </source>
</evidence>
<dbReference type="EMBL" id="JAFGIX010000001">
    <property type="protein sequence ID" value="MBN1571592.1"/>
    <property type="molecule type" value="Genomic_DNA"/>
</dbReference>
<comment type="caution">
    <text evidence="1">The sequence shown here is derived from an EMBL/GenBank/DDBJ whole genome shotgun (WGS) entry which is preliminary data.</text>
</comment>
<reference evidence="1" key="1">
    <citation type="journal article" date="2021" name="Environ. Microbiol.">
        <title>Genomic characterization of three novel Desulfobacterota classes expand the metabolic and phylogenetic diversity of the phylum.</title>
        <authorList>
            <person name="Murphy C.L."/>
            <person name="Biggerstaff J."/>
            <person name="Eichhorn A."/>
            <person name="Ewing E."/>
            <person name="Shahan R."/>
            <person name="Soriano D."/>
            <person name="Stewart S."/>
            <person name="VanMol K."/>
            <person name="Walker R."/>
            <person name="Walters P."/>
            <person name="Elshahed M.S."/>
            <person name="Youssef N.H."/>
        </authorList>
    </citation>
    <scope>NUCLEOTIDE SEQUENCE</scope>
    <source>
        <strain evidence="1">Zod_Metabat.24</strain>
    </source>
</reference>
<proteinExistence type="predicted"/>
<dbReference type="Proteomes" id="UP000809273">
    <property type="component" value="Unassembled WGS sequence"/>
</dbReference>
<dbReference type="AlphaFoldDB" id="A0A9D8PN00"/>
<sequence>MTNKLKRGDYRALEDLLREMLGLNESPVGFQYTDLEPKGARTAIKKSRVCIYPFLNMARKGETVYFSREWKACRGGAFYLGFKKSLMKGIGHFLSHGIPGRIEGERFKKTPELGEALSDEIEFVPATGQYIVFRPLKDFTEEEPPEAVTIYGNGDVMGAMIVMANYAREGNDEVITQFSSGCYSMVTEPRIQSRNKSPKAVLGSFDIACRPFIDPSIMTFSMTADHLWEMALDMGESFLTINPWLKIKGRGK</sequence>
<dbReference type="InterPro" id="IPR003748">
    <property type="entry name" value="DUF169"/>
</dbReference>
<accession>A0A9D8PN00</accession>
<reference evidence="1" key="2">
    <citation type="submission" date="2021-01" db="EMBL/GenBank/DDBJ databases">
        <authorList>
            <person name="Hahn C.R."/>
            <person name="Youssef N.H."/>
            <person name="Elshahed M."/>
        </authorList>
    </citation>
    <scope>NUCLEOTIDE SEQUENCE</scope>
    <source>
        <strain evidence="1">Zod_Metabat.24</strain>
    </source>
</reference>
<name>A0A9D8PN00_9DELT</name>
<evidence type="ECO:0000313" key="1">
    <source>
        <dbReference type="EMBL" id="MBN1571592.1"/>
    </source>
</evidence>
<protein>
    <submittedName>
        <fullName evidence="1">DUF169 domain-containing protein</fullName>
    </submittedName>
</protein>
<organism evidence="1 2">
    <name type="scientific">Candidatus Zymogenus saltonus</name>
    <dbReference type="NCBI Taxonomy" id="2844893"/>
    <lineage>
        <taxon>Bacteria</taxon>
        <taxon>Deltaproteobacteria</taxon>
        <taxon>Candidatus Zymogenia</taxon>
        <taxon>Candidatus Zymogeniales</taxon>
        <taxon>Candidatus Zymogenaceae</taxon>
        <taxon>Candidatus Zymogenus</taxon>
    </lineage>
</organism>